<organism evidence="1 2">
    <name type="scientific">Corynebacterium epidermidicanis</name>
    <dbReference type="NCBI Taxonomy" id="1050174"/>
    <lineage>
        <taxon>Bacteria</taxon>
        <taxon>Bacillati</taxon>
        <taxon>Actinomycetota</taxon>
        <taxon>Actinomycetes</taxon>
        <taxon>Mycobacteriales</taxon>
        <taxon>Corynebacteriaceae</taxon>
        <taxon>Corynebacterium</taxon>
    </lineage>
</organism>
<name>A0A0G3GY35_9CORY</name>
<keyword evidence="2" id="KW-1185">Reference proteome</keyword>
<evidence type="ECO:0000313" key="2">
    <source>
        <dbReference type="Proteomes" id="UP000035368"/>
    </source>
</evidence>
<reference evidence="1 2" key="1">
    <citation type="submission" date="2015-05" db="EMBL/GenBank/DDBJ databases">
        <title>Complete genome sequence of Corynebacterium epidermidicanis DSM 45586, isolated from the skin of a dog suffering from pruritus.</title>
        <authorList>
            <person name="Ruckert C."/>
            <person name="Albersmeier A."/>
            <person name="Winkler A."/>
            <person name="Tauch A."/>
        </authorList>
    </citation>
    <scope>NUCLEOTIDE SEQUENCE [LARGE SCALE GENOMIC DNA]</scope>
    <source>
        <strain evidence="1 2">DSM 45586</strain>
    </source>
</reference>
<proteinExistence type="predicted"/>
<protein>
    <submittedName>
        <fullName evidence="1">Uncharacterized protein</fullName>
    </submittedName>
</protein>
<dbReference type="Proteomes" id="UP000035368">
    <property type="component" value="Chromosome"/>
</dbReference>
<evidence type="ECO:0000313" key="1">
    <source>
        <dbReference type="EMBL" id="AKK03737.1"/>
    </source>
</evidence>
<gene>
    <name evidence="1" type="ORF">CEPID_09460</name>
</gene>
<dbReference type="EMBL" id="CP011541">
    <property type="protein sequence ID" value="AKK03737.1"/>
    <property type="molecule type" value="Genomic_DNA"/>
</dbReference>
<dbReference type="AlphaFoldDB" id="A0A0G3GY35"/>
<accession>A0A0G3GY35</accession>
<dbReference type="RefSeq" id="WP_047240716.1">
    <property type="nucleotide sequence ID" value="NZ_CP011541.1"/>
</dbReference>
<dbReference type="STRING" id="1050174.CEPID_09460"/>
<sequence>MGTVADQNNYEFLLSKPVYSANQLKKLGKALVQGEAISNSDLMKSFLIQHVKLTGAYSQVLFRVLSEAPCFLHPDQFSAFSNWGLELSARVKSEDTLRDKLIRSGHHDLSRIRDVSGLRIQGDISLRNQYLLAQKILGALEAIGLDTKIIDRIQEPIQGVPRDTH</sequence>
<dbReference type="KEGG" id="cei:CEPID_09460"/>